<dbReference type="Gene3D" id="1.10.1060.10">
    <property type="entry name" value="Alpha-helical ferredoxin"/>
    <property type="match status" value="1"/>
</dbReference>
<protein>
    <recommendedName>
        <fullName evidence="1">FAD-binding FR-type domain-containing protein</fullName>
    </recommendedName>
</protein>
<dbReference type="OrthoDB" id="9803192at2"/>
<gene>
    <name evidence="2" type="ORF">MTBPR1_40144</name>
</gene>
<dbReference type="Gene3D" id="2.40.30.10">
    <property type="entry name" value="Translation factors"/>
    <property type="match status" value="1"/>
</dbReference>
<dbReference type="InterPro" id="IPR036188">
    <property type="entry name" value="FAD/NAD-bd_sf"/>
</dbReference>
<feature type="domain" description="FAD-binding FR-type" evidence="1">
    <location>
        <begin position="811"/>
        <end position="920"/>
    </location>
</feature>
<dbReference type="SUPFAM" id="SSF51971">
    <property type="entry name" value="Nucleotide-binding domain"/>
    <property type="match status" value="1"/>
</dbReference>
<dbReference type="GO" id="GO:0016491">
    <property type="term" value="F:oxidoreductase activity"/>
    <property type="evidence" value="ECO:0007669"/>
    <property type="project" value="InterPro"/>
</dbReference>
<dbReference type="PROSITE" id="PS51384">
    <property type="entry name" value="FAD_FR"/>
    <property type="match status" value="1"/>
</dbReference>
<evidence type="ECO:0000313" key="3">
    <source>
        <dbReference type="Proteomes" id="UP000231658"/>
    </source>
</evidence>
<dbReference type="GO" id="GO:0051536">
    <property type="term" value="F:iron-sulfur cluster binding"/>
    <property type="evidence" value="ECO:0007669"/>
    <property type="project" value="InterPro"/>
</dbReference>
<dbReference type="CDD" id="cd06192">
    <property type="entry name" value="DHOD_e_trans_like"/>
    <property type="match status" value="1"/>
</dbReference>
<dbReference type="AlphaFoldDB" id="A0A1C3RIL7"/>
<organism evidence="2 3">
    <name type="scientific">Candidatus Terasakiella magnetica</name>
    <dbReference type="NCBI Taxonomy" id="1867952"/>
    <lineage>
        <taxon>Bacteria</taxon>
        <taxon>Pseudomonadati</taxon>
        <taxon>Pseudomonadota</taxon>
        <taxon>Alphaproteobacteria</taxon>
        <taxon>Rhodospirillales</taxon>
        <taxon>Terasakiellaceae</taxon>
        <taxon>Terasakiella</taxon>
    </lineage>
</organism>
<dbReference type="InterPro" id="IPR050353">
    <property type="entry name" value="PyrK_electron_transfer"/>
</dbReference>
<proteinExistence type="predicted"/>
<dbReference type="RefSeq" id="WP_069189172.1">
    <property type="nucleotide sequence ID" value="NZ_FLYE01000034.1"/>
</dbReference>
<accession>A0A1C3RIL7</accession>
<dbReference type="InterPro" id="IPR039261">
    <property type="entry name" value="FNR_nucleotide-bd"/>
</dbReference>
<dbReference type="PANTHER" id="PTHR43513">
    <property type="entry name" value="DIHYDROOROTATE DEHYDROGENASE B (NAD(+)), ELECTRON TRANSFER SUBUNIT"/>
    <property type="match status" value="1"/>
</dbReference>
<evidence type="ECO:0000313" key="2">
    <source>
        <dbReference type="EMBL" id="SCA57121.1"/>
    </source>
</evidence>
<dbReference type="SUPFAM" id="SSF52343">
    <property type="entry name" value="Ferredoxin reductase-like, C-terminal NADP-linked domain"/>
    <property type="match status" value="1"/>
</dbReference>
<dbReference type="EMBL" id="FLYE01000034">
    <property type="protein sequence ID" value="SCA57121.1"/>
    <property type="molecule type" value="Genomic_DNA"/>
</dbReference>
<dbReference type="SUPFAM" id="SSF63380">
    <property type="entry name" value="Riboflavin synthase domain-like"/>
    <property type="match status" value="1"/>
</dbReference>
<keyword evidence="3" id="KW-1185">Reference proteome</keyword>
<dbReference type="InterPro" id="IPR009051">
    <property type="entry name" value="Helical_ferredxn"/>
</dbReference>
<dbReference type="Gene3D" id="3.40.50.80">
    <property type="entry name" value="Nucleotide-binding domain of ferredoxin-NADP reductase (FNR) module"/>
    <property type="match status" value="1"/>
</dbReference>
<reference evidence="2 3" key="1">
    <citation type="submission" date="2016-07" db="EMBL/GenBank/DDBJ databases">
        <authorList>
            <person name="Lefevre C.T."/>
        </authorList>
    </citation>
    <scope>NUCLEOTIDE SEQUENCE [LARGE SCALE GENOMIC DNA]</scope>
    <source>
        <strain evidence="2">PR1</strain>
    </source>
</reference>
<sequence length="1129" mass="124572">MVDLSLSYDLDFNDLYHRDGLLKIDALFRDWVNHYQPALAQRLKAARLAPDQLSKAETSGLILSLAPHLDSFIAHLFQIEESVGQETSDHLDFDAYIECRRKFIQRKAIKAYSKEDAIRFDGKALEKELGGPFDDVAFAKLVIGWLENEEAHQDKLEAATKYAAWAYHTKAFPQSKLFWVAGKTDYDNLITSGPISPRDGFKLSDEGCSRTEAMAEASYCVHCHERNRDSCSKGLFVKKTQVIDQNPLGVALNGCPLEEMISEMHVAKLGGHFIAAVAIACVDNPMLAGTGHRICNDCMTACIYQKQDPVEIPKAETRFLKDVLALPWGFEIYSLLTRWNPFHMERPIPKEPSGRKVLVVGLGPAGYTLSHHLMNDGHDVIAIDGLKIEPLPEHISGVDEAGKRHGFKPIYDVENLREDLSNRTMAGFGGVAEYGITVRWDKNYLKIIRLLLERRKAFAMFGGVRFGGTLTPADAFNMGFDHIALCAGAGAPTVLDIPNNLAMGVRQASDFLMGLQLGGAARETSISNLTLRLPVVVVGGGLTAIDACTESLAYYPVQVEKFLSRYEVLCEELGQEVVEQFWSDQDREIAEEFITHAKALRVEKQKAHPDVLGLLQGWGGAQVAYRRRMQDAPSYRLNADEVSHALREGIHFHDLVSPTAVEVDDYGHAKALRLKHQVRGENGALTPSGQEITMAARTILVAAGTKPNTVLARECFDAGLKLEGKYYRALNEKGEPVQPEQTPKPDQAYMLAHIENDGRAISYFGDLHPSFAGNVVSAMASAKRGYPVITKTMAGLKKSKAETPALIARLNEELRARVVEVIRLTPTIVEVVIKAPMAARKFQPGQFFRLQNFEAHARKRADGTLLSMEGLALTGAEVDVEKGHISLIVLEMGGSSNLCATLKPNEPVTLMGPTGMPTEIPEGEAVLLAGGGLGNAVLFSIGQAMRAKGCRVLYFAAYKTAQDRYHVENIEKAADCIIWCCDQAPGFKVGRDQDFTFVGNVVQAMKAYHEGKLGLGPISLGEVDRIIAIGSDMMMRAVAQSRHEVLKGCFNEHHMAIGSINSPMQCMLKEICAQCLQKQIDPETGKEKVVFSCFNQDQNLDHVAFDVLRTRLNQNSLQEKLTKLWIARG</sequence>
<dbReference type="InterPro" id="IPR017927">
    <property type="entry name" value="FAD-bd_FR_type"/>
</dbReference>
<dbReference type="InterPro" id="IPR023753">
    <property type="entry name" value="FAD/NAD-binding_dom"/>
</dbReference>
<dbReference type="Pfam" id="PF07992">
    <property type="entry name" value="Pyr_redox_2"/>
    <property type="match status" value="1"/>
</dbReference>
<name>A0A1C3RIL7_9PROT</name>
<dbReference type="Gene3D" id="3.50.50.60">
    <property type="entry name" value="FAD/NAD(P)-binding domain"/>
    <property type="match status" value="1"/>
</dbReference>
<dbReference type="STRING" id="1867952.MTBPR1_40144"/>
<evidence type="ECO:0000259" key="1">
    <source>
        <dbReference type="PROSITE" id="PS51384"/>
    </source>
</evidence>
<dbReference type="InterPro" id="IPR017938">
    <property type="entry name" value="Riboflavin_synthase-like_b-brl"/>
</dbReference>
<dbReference type="PANTHER" id="PTHR43513:SF3">
    <property type="entry name" value="DIHYDROOROTATE DEHYDROGENASE B (NAD(+)), ELECTRON TRANSFER SUBUNIT-RELATED"/>
    <property type="match status" value="1"/>
</dbReference>
<dbReference type="Proteomes" id="UP000231658">
    <property type="component" value="Unassembled WGS sequence"/>
</dbReference>